<evidence type="ECO:0000256" key="5">
    <source>
        <dbReference type="ARBA" id="ARBA00022679"/>
    </source>
</evidence>
<comment type="catalytic activity">
    <reaction evidence="7">
        <text>a 5'-end 5'-phospho-ribonucleoside-RNA + 2 S-adenosyl-L-methionine = a 5'-end (5'-bismethylphospho)-ribonucleoside-RNA + 2 S-adenosyl-L-homocysteine</text>
        <dbReference type="Rhea" id="RHEA:58640"/>
        <dbReference type="Rhea" id="RHEA-COMP:15179"/>
        <dbReference type="Rhea" id="RHEA-COMP:15182"/>
        <dbReference type="ChEBI" id="CHEBI:57856"/>
        <dbReference type="ChEBI" id="CHEBI:59789"/>
        <dbReference type="ChEBI" id="CHEBI:138282"/>
        <dbReference type="ChEBI" id="CHEBI:142777"/>
    </reaction>
</comment>
<dbReference type="Gene3D" id="3.40.50.150">
    <property type="entry name" value="Vaccinia Virus protein VP39"/>
    <property type="match status" value="1"/>
</dbReference>
<dbReference type="EC" id="2.1.1.-" evidence="11"/>
<feature type="domain" description="Bin3-type SAM" evidence="12">
    <location>
        <begin position="35"/>
        <end position="251"/>
    </location>
</feature>
<accession>A0A3Q4ALH0</accession>
<reference evidence="13" key="1">
    <citation type="submission" date="2025-08" db="UniProtKB">
        <authorList>
            <consortium name="Ensembl"/>
        </authorList>
    </citation>
    <scope>IDENTIFICATION</scope>
</reference>
<dbReference type="GO" id="GO:0008173">
    <property type="term" value="F:RNA methyltransferase activity"/>
    <property type="evidence" value="ECO:0007669"/>
    <property type="project" value="UniProtKB-UniRule"/>
</dbReference>
<dbReference type="PANTHER" id="PTHR12315:SF1">
    <property type="entry name" value="RNA 5'-MONOPHOSPHATE METHYLTRANSFERASE"/>
    <property type="match status" value="1"/>
</dbReference>
<evidence type="ECO:0000256" key="1">
    <source>
        <dbReference type="ARBA" id="ARBA00004496"/>
    </source>
</evidence>
<evidence type="ECO:0000313" key="13">
    <source>
        <dbReference type="Ensembl" id="ENSMMOP00000005095.1"/>
    </source>
</evidence>
<dbReference type="PANTHER" id="PTHR12315">
    <property type="entry name" value="BICOID-INTERACTING PROTEIN RELATED"/>
    <property type="match status" value="1"/>
</dbReference>
<dbReference type="GO" id="GO:0005737">
    <property type="term" value="C:cytoplasm"/>
    <property type="evidence" value="ECO:0007669"/>
    <property type="project" value="UniProtKB-SubCell"/>
</dbReference>
<keyword evidence="6 10" id="KW-0949">S-adenosyl-L-methionine</keyword>
<evidence type="ECO:0000256" key="7">
    <source>
        <dbReference type="ARBA" id="ARBA00044650"/>
    </source>
</evidence>
<dbReference type="SUPFAM" id="SSF53335">
    <property type="entry name" value="S-adenosyl-L-methionine-dependent methyltransferases"/>
    <property type="match status" value="1"/>
</dbReference>
<name>A0A3Q4ALH0_MOLML</name>
<dbReference type="InterPro" id="IPR039772">
    <property type="entry name" value="Bin3-like"/>
</dbReference>
<sequence>MATCSTSNDAADELSDPGAAPFGNFINYYTFNPPENRLSLIPATLLRDLGYSGGHQPTLILDVGCNSGELSVVFYKHLVHEHVCEEQPEMSNVHLLGFDLDEILILRAQQANPLPGNISFIPMDIMEDSEQLQGYLNLHGCSHFHLCLCLAVTMWVHLNHGDSGLLQLLSHLASISQHLLLEAQPWKCYRSAARRLRKLGRSDFDHFKALKIRGDIAEHAREHLETNCGMELTQSFGSTAWERKLLLFKRR</sequence>
<evidence type="ECO:0000259" key="12">
    <source>
        <dbReference type="PROSITE" id="PS51515"/>
    </source>
</evidence>
<dbReference type="InterPro" id="IPR010675">
    <property type="entry name" value="Bin3_C"/>
</dbReference>
<dbReference type="Ensembl" id="ENSMMOT00000005187.1">
    <property type="protein sequence ID" value="ENSMMOP00000005095.1"/>
    <property type="gene ID" value="ENSMMOG00000004063.1"/>
</dbReference>
<evidence type="ECO:0000256" key="9">
    <source>
        <dbReference type="ARBA" id="ARBA00045273"/>
    </source>
</evidence>
<evidence type="ECO:0000256" key="8">
    <source>
        <dbReference type="ARBA" id="ARBA00044707"/>
    </source>
</evidence>
<evidence type="ECO:0000256" key="2">
    <source>
        <dbReference type="ARBA" id="ARBA00008361"/>
    </source>
</evidence>
<dbReference type="STRING" id="94237.ENSMMOP00000005095"/>
<comment type="subcellular location">
    <subcellularLocation>
        <location evidence="1">Cytoplasm</location>
    </subcellularLocation>
</comment>
<dbReference type="InterPro" id="IPR024160">
    <property type="entry name" value="BIN3_SAM-bd_dom"/>
</dbReference>
<evidence type="ECO:0000256" key="6">
    <source>
        <dbReference type="ARBA" id="ARBA00022691"/>
    </source>
</evidence>
<keyword evidence="3" id="KW-0963">Cytoplasm</keyword>
<evidence type="ECO:0000256" key="3">
    <source>
        <dbReference type="ARBA" id="ARBA00022490"/>
    </source>
</evidence>
<comment type="function">
    <text evidence="9">O-methyltransferase that specifically monomethylates 5'-monophosphate of cytoplasmic histidyl tRNA (tRNA(His)), acting as a capping enzyme by protecting tRNA(His) from cleavage by DICER1. Also able, with less efficiently, to methylate the 5' monophosphate of a subset of pre-miRNAs, acting as a negative regulator of miRNA processing. The 5' monophosphate of pre-miRNAs is recognized by DICER1 and is required for pre-miRNAs processing: methylation at this position reduces the processing of pre-miRNAs by DICER1. Was also reported to mediate dimethylation of pre-miR-145; however dimethylation cannot be reproduced by another group which observes a monomethylation of pre-miR-145.</text>
</comment>
<dbReference type="Proteomes" id="UP000261620">
    <property type="component" value="Unplaced"/>
</dbReference>
<dbReference type="Pfam" id="PF06859">
    <property type="entry name" value="Bin3"/>
    <property type="match status" value="1"/>
</dbReference>
<protein>
    <recommendedName>
        <fullName evidence="11">RNA methyltransferase</fullName>
        <ecNumber evidence="11">2.1.1.-</ecNumber>
    </recommendedName>
</protein>
<dbReference type="CDD" id="cd02440">
    <property type="entry name" value="AdoMet_MTases"/>
    <property type="match status" value="1"/>
</dbReference>
<comment type="similarity">
    <text evidence="2 11">Belongs to the methyltransferase superfamily.</text>
</comment>
<organism evidence="13 14">
    <name type="scientific">Mola mola</name>
    <name type="common">Ocean sunfish</name>
    <name type="synonym">Tetraodon mola</name>
    <dbReference type="NCBI Taxonomy" id="94237"/>
    <lineage>
        <taxon>Eukaryota</taxon>
        <taxon>Metazoa</taxon>
        <taxon>Chordata</taxon>
        <taxon>Craniata</taxon>
        <taxon>Vertebrata</taxon>
        <taxon>Euteleostomi</taxon>
        <taxon>Actinopterygii</taxon>
        <taxon>Neopterygii</taxon>
        <taxon>Teleostei</taxon>
        <taxon>Neoteleostei</taxon>
        <taxon>Acanthomorphata</taxon>
        <taxon>Eupercaria</taxon>
        <taxon>Tetraodontiformes</taxon>
        <taxon>Molidae</taxon>
        <taxon>Mola</taxon>
    </lineage>
</organism>
<comment type="catalytic activity">
    <reaction evidence="8">
        <text>a 5'-end 5'-phospho-ribonucleoside-RNA + S-adenosyl-L-methionine = a 5'-end (5'-methylphospho)-ribonucleoside-RNA + S-adenosyl-L-homocysteine</text>
        <dbReference type="Rhea" id="RHEA:58656"/>
        <dbReference type="Rhea" id="RHEA-COMP:15179"/>
        <dbReference type="Rhea" id="RHEA-COMP:15181"/>
        <dbReference type="ChEBI" id="CHEBI:57856"/>
        <dbReference type="ChEBI" id="CHEBI:59789"/>
        <dbReference type="ChEBI" id="CHEBI:138282"/>
        <dbReference type="ChEBI" id="CHEBI:142776"/>
    </reaction>
</comment>
<keyword evidence="5 11" id="KW-0808">Transferase</keyword>
<dbReference type="GO" id="GO:0032259">
    <property type="term" value="P:methylation"/>
    <property type="evidence" value="ECO:0007669"/>
    <property type="project" value="UniProtKB-KW"/>
</dbReference>
<evidence type="ECO:0000313" key="14">
    <source>
        <dbReference type="Proteomes" id="UP000261620"/>
    </source>
</evidence>
<keyword evidence="14" id="KW-1185">Reference proteome</keyword>
<reference evidence="13" key="2">
    <citation type="submission" date="2025-09" db="UniProtKB">
        <authorList>
            <consortium name="Ensembl"/>
        </authorList>
    </citation>
    <scope>IDENTIFICATION</scope>
</reference>
<dbReference type="PROSITE" id="PS51515">
    <property type="entry name" value="BIN3_SAM"/>
    <property type="match status" value="1"/>
</dbReference>
<dbReference type="InterPro" id="IPR029063">
    <property type="entry name" value="SAM-dependent_MTases_sf"/>
</dbReference>
<evidence type="ECO:0000256" key="10">
    <source>
        <dbReference type="PROSITE-ProRule" id="PRU00848"/>
    </source>
</evidence>
<proteinExistence type="inferred from homology"/>
<dbReference type="GO" id="GO:2000632">
    <property type="term" value="P:negative regulation of pre-miRNA processing"/>
    <property type="evidence" value="ECO:0007669"/>
    <property type="project" value="TreeGrafter"/>
</dbReference>
<dbReference type="AlphaFoldDB" id="A0A3Q4ALH0"/>
<dbReference type="OMA" id="LNHHDQG"/>
<dbReference type="GO" id="GO:0008171">
    <property type="term" value="F:O-methyltransferase activity"/>
    <property type="evidence" value="ECO:0007669"/>
    <property type="project" value="UniProtKB-UniRule"/>
</dbReference>
<evidence type="ECO:0000256" key="11">
    <source>
        <dbReference type="RuleBase" id="RU367087"/>
    </source>
</evidence>
<evidence type="ECO:0000256" key="4">
    <source>
        <dbReference type="ARBA" id="ARBA00022603"/>
    </source>
</evidence>
<keyword evidence="4 11" id="KW-0489">Methyltransferase</keyword>
<dbReference type="FunFam" id="3.40.50.150:FF:000138">
    <property type="entry name" value="BCDIN3 domain containing RNA methyltransferase"/>
    <property type="match status" value="1"/>
</dbReference>